<reference evidence="1" key="1">
    <citation type="submission" date="2019-04" db="EMBL/GenBank/DDBJ databases">
        <title>Evolution of Biomass-Degrading Anaerobic Consortia Revealed by Metagenomics.</title>
        <authorList>
            <person name="Peng X."/>
        </authorList>
    </citation>
    <scope>NUCLEOTIDE SEQUENCE</scope>
    <source>
        <strain evidence="1">SIG254</strain>
    </source>
</reference>
<proteinExistence type="predicted"/>
<dbReference type="AlphaFoldDB" id="A0A927ZQ81"/>
<gene>
    <name evidence="1" type="ORF">E7215_12725</name>
</gene>
<evidence type="ECO:0000313" key="1">
    <source>
        <dbReference type="EMBL" id="MBE6061020.1"/>
    </source>
</evidence>
<organism evidence="1 2">
    <name type="scientific">Clostridium sulfidigenes</name>
    <dbReference type="NCBI Taxonomy" id="318464"/>
    <lineage>
        <taxon>Bacteria</taxon>
        <taxon>Bacillati</taxon>
        <taxon>Bacillota</taxon>
        <taxon>Clostridia</taxon>
        <taxon>Eubacteriales</taxon>
        <taxon>Clostridiaceae</taxon>
        <taxon>Clostridium</taxon>
    </lineage>
</organism>
<comment type="caution">
    <text evidence="1">The sequence shown here is derived from an EMBL/GenBank/DDBJ whole genome shotgun (WGS) entry which is preliminary data.</text>
</comment>
<dbReference type="EMBL" id="SVCM01000145">
    <property type="protein sequence ID" value="MBE6061020.1"/>
    <property type="molecule type" value="Genomic_DNA"/>
</dbReference>
<evidence type="ECO:0000313" key="2">
    <source>
        <dbReference type="Proteomes" id="UP000768462"/>
    </source>
</evidence>
<dbReference type="Proteomes" id="UP000768462">
    <property type="component" value="Unassembled WGS sequence"/>
</dbReference>
<protein>
    <submittedName>
        <fullName evidence="1">Uncharacterized protein</fullName>
    </submittedName>
</protein>
<name>A0A927ZQ81_9CLOT</name>
<sequence length="199" mass="22633">MVNKTSVSILIQDMMNKLEEIGIHSILVRSKEEAKNFIMYHIDIGTQVRIDDCLELNDLNLERAVIEKGGTILNNEIGNLDFKEGKKRPSTISELDLYGCSHLLDEFTEFSHYITDNEDLLSCIYGIKKIAVINIGLNSKIPNELLPIYEKIMNIDSEKIINLKNHIAKKEDSNLNIHNTQRNVGHKNINIDISVVFIG</sequence>
<accession>A0A927ZQ81</accession>